<comment type="caution">
    <text evidence="2">The sequence shown here is derived from an EMBL/GenBank/DDBJ whole genome shotgun (WGS) entry which is preliminary data.</text>
</comment>
<dbReference type="PANTHER" id="PTHR35525:SF3">
    <property type="entry name" value="BLL6575 PROTEIN"/>
    <property type="match status" value="1"/>
</dbReference>
<keyword evidence="3" id="KW-1185">Reference proteome</keyword>
<evidence type="ECO:0000259" key="1">
    <source>
        <dbReference type="Pfam" id="PF11706"/>
    </source>
</evidence>
<dbReference type="PANTHER" id="PTHR35525">
    <property type="entry name" value="BLL6575 PROTEIN"/>
    <property type="match status" value="1"/>
</dbReference>
<dbReference type="Pfam" id="PF07336">
    <property type="entry name" value="ABATE"/>
    <property type="match status" value="1"/>
</dbReference>
<dbReference type="Proteomes" id="UP000776276">
    <property type="component" value="Unassembled WGS sequence"/>
</dbReference>
<dbReference type="InterPro" id="IPR021005">
    <property type="entry name" value="Znf_CGNR"/>
</dbReference>
<dbReference type="InterPro" id="IPR010852">
    <property type="entry name" value="ABATE"/>
</dbReference>
<organism evidence="2 3">
    <name type="scientific">Sphingomonas quercus</name>
    <dbReference type="NCBI Taxonomy" id="2842451"/>
    <lineage>
        <taxon>Bacteria</taxon>
        <taxon>Pseudomonadati</taxon>
        <taxon>Pseudomonadota</taxon>
        <taxon>Alphaproteobacteria</taxon>
        <taxon>Sphingomonadales</taxon>
        <taxon>Sphingomonadaceae</taxon>
        <taxon>Sphingomonas</taxon>
    </lineage>
</organism>
<dbReference type="Pfam" id="PF11706">
    <property type="entry name" value="zf-CGNR"/>
    <property type="match status" value="1"/>
</dbReference>
<gene>
    <name evidence="2" type="ORF">KOF26_12915</name>
</gene>
<sequence length="205" mass="22694">MPVDLPAMFIADARGLDFLNSVATPVDAPIDWIADGAGLVGWLAQAGMVPEAELADLAERAMPGELDRVADQARDLREWFRGFVNAHRGAPLDGRALGELTPLSRLLERDEAYQRLVLHAGGRLALETTRRWRSPESLLIPIGEALARLVVDEDFRHVKACEGHGCTLVFADHTRTRARRWCTMSVCGNRAKVAAHRKRQRARGD</sequence>
<feature type="domain" description="Zinc finger CGNR" evidence="1">
    <location>
        <begin position="158"/>
        <end position="200"/>
    </location>
</feature>
<dbReference type="EMBL" id="JAHKRT010000006">
    <property type="protein sequence ID" value="MBU3078770.1"/>
    <property type="molecule type" value="Genomic_DNA"/>
</dbReference>
<protein>
    <submittedName>
        <fullName evidence="2">CGNR zinc finger domain-containing protein</fullName>
    </submittedName>
</protein>
<reference evidence="2 3" key="1">
    <citation type="submission" date="2021-06" db="EMBL/GenBank/DDBJ databases">
        <title>Sphingomonas sp. XMGL2, whole genome shotgun sequencing project.</title>
        <authorList>
            <person name="Zhao G."/>
            <person name="Shen L."/>
        </authorList>
    </citation>
    <scope>NUCLEOTIDE SEQUENCE [LARGE SCALE GENOMIC DNA]</scope>
    <source>
        <strain evidence="2 3">XMGL2</strain>
    </source>
</reference>
<name>A0ABS6BKF6_9SPHN</name>
<proteinExistence type="predicted"/>
<accession>A0ABS6BKF6</accession>
<evidence type="ECO:0000313" key="2">
    <source>
        <dbReference type="EMBL" id="MBU3078770.1"/>
    </source>
</evidence>
<evidence type="ECO:0000313" key="3">
    <source>
        <dbReference type="Proteomes" id="UP000776276"/>
    </source>
</evidence>